<dbReference type="Pfam" id="PF03372">
    <property type="entry name" value="Exo_endo_phos"/>
    <property type="match status" value="1"/>
</dbReference>
<dbReference type="PANTHER" id="PTHR14859">
    <property type="entry name" value="CALCOFLUOR WHITE HYPERSENSITIVE PROTEIN PRECURSOR"/>
    <property type="match status" value="1"/>
</dbReference>
<gene>
    <name evidence="2" type="ORF">RISK_003719</name>
</gene>
<dbReference type="STRING" id="595434.RISK_003719"/>
<dbReference type="EMBL" id="LECT01000029">
    <property type="protein sequence ID" value="KLU04133.1"/>
    <property type="molecule type" value="Genomic_DNA"/>
</dbReference>
<keyword evidence="3" id="KW-1185">Reference proteome</keyword>
<proteinExistence type="predicted"/>
<comment type="caution">
    <text evidence="2">The sequence shown here is derived from an EMBL/GenBank/DDBJ whole genome shotgun (WGS) entry which is preliminary data.</text>
</comment>
<evidence type="ECO:0000259" key="1">
    <source>
        <dbReference type="Pfam" id="PF03372"/>
    </source>
</evidence>
<dbReference type="InterPro" id="IPR036691">
    <property type="entry name" value="Endo/exonu/phosph_ase_sf"/>
</dbReference>
<dbReference type="PATRIC" id="fig|595434.4.peg.3535"/>
<dbReference type="GO" id="GO:0006506">
    <property type="term" value="P:GPI anchor biosynthetic process"/>
    <property type="evidence" value="ECO:0007669"/>
    <property type="project" value="TreeGrafter"/>
</dbReference>
<dbReference type="PANTHER" id="PTHR14859:SF15">
    <property type="entry name" value="ENDONUCLEASE_EXONUCLEASE_PHOSPHATASE DOMAIN-CONTAINING PROTEIN"/>
    <property type="match status" value="1"/>
</dbReference>
<dbReference type="InterPro" id="IPR005135">
    <property type="entry name" value="Endo/exonuclease/phosphatase"/>
</dbReference>
<dbReference type="GO" id="GO:0016020">
    <property type="term" value="C:membrane"/>
    <property type="evidence" value="ECO:0007669"/>
    <property type="project" value="GOC"/>
</dbReference>
<protein>
    <submittedName>
        <fullName evidence="2">Secreted protein</fullName>
    </submittedName>
</protein>
<evidence type="ECO:0000313" key="2">
    <source>
        <dbReference type="EMBL" id="KLU04133.1"/>
    </source>
</evidence>
<reference evidence="2" key="1">
    <citation type="submission" date="2015-05" db="EMBL/GenBank/DDBJ databases">
        <title>Permanent draft genome of Rhodopirellula islandicus K833.</title>
        <authorList>
            <person name="Kizina J."/>
            <person name="Richter M."/>
            <person name="Glockner F.O."/>
            <person name="Harder J."/>
        </authorList>
    </citation>
    <scope>NUCLEOTIDE SEQUENCE [LARGE SCALE GENOMIC DNA]</scope>
    <source>
        <strain evidence="2">K833</strain>
    </source>
</reference>
<feature type="domain" description="Endonuclease/exonuclease/phosphatase" evidence="1">
    <location>
        <begin position="48"/>
        <end position="266"/>
    </location>
</feature>
<organism evidence="2 3">
    <name type="scientific">Rhodopirellula islandica</name>
    <dbReference type="NCBI Taxonomy" id="595434"/>
    <lineage>
        <taxon>Bacteria</taxon>
        <taxon>Pseudomonadati</taxon>
        <taxon>Planctomycetota</taxon>
        <taxon>Planctomycetia</taxon>
        <taxon>Pirellulales</taxon>
        <taxon>Pirellulaceae</taxon>
        <taxon>Rhodopirellula</taxon>
    </lineage>
</organism>
<sequence>MAGSEMQTIRMMRSCGQAWLAVLAALAMLIGVATLEAAEPVQVRVLCYNIHHGEGVDGKLDLERIAKVIQSVHPDVVTLQEVDQNASRSGSVDQPAELSRLTGMQVAFGANIPLQGGHYGNAVLSKYPIVDHRNQHLPNFDNGEQRGVLSAELEIPGLDEPLLLLATHLDSRRKDGERIASAKAINQIVSQTLSRPALLAGDMNDVLNSPTLNELDASWTRANEQALPTIPVANPQRQIDFILFRPSNHWKVIQVKVLDEAVASDHRPIFAVLELIQ</sequence>
<dbReference type="Proteomes" id="UP000036367">
    <property type="component" value="Unassembled WGS sequence"/>
</dbReference>
<dbReference type="InterPro" id="IPR051916">
    <property type="entry name" value="GPI-anchor_lipid_remodeler"/>
</dbReference>
<dbReference type="AlphaFoldDB" id="A0A0J1BC61"/>
<dbReference type="Gene3D" id="3.60.10.10">
    <property type="entry name" value="Endonuclease/exonuclease/phosphatase"/>
    <property type="match status" value="1"/>
</dbReference>
<evidence type="ECO:0000313" key="3">
    <source>
        <dbReference type="Proteomes" id="UP000036367"/>
    </source>
</evidence>
<dbReference type="GO" id="GO:0003824">
    <property type="term" value="F:catalytic activity"/>
    <property type="evidence" value="ECO:0007669"/>
    <property type="project" value="InterPro"/>
</dbReference>
<name>A0A0J1BC61_RHOIS</name>
<accession>A0A0J1BC61</accession>
<dbReference type="SUPFAM" id="SSF56219">
    <property type="entry name" value="DNase I-like"/>
    <property type="match status" value="1"/>
</dbReference>